<evidence type="ECO:0000313" key="1">
    <source>
        <dbReference type="EMBL" id="KAI7748756.1"/>
    </source>
</evidence>
<protein>
    <submittedName>
        <fullName evidence="1">Uncharacterized protein</fullName>
    </submittedName>
</protein>
<evidence type="ECO:0000313" key="2">
    <source>
        <dbReference type="Proteomes" id="UP001206925"/>
    </source>
</evidence>
<comment type="caution">
    <text evidence="1">The sequence shown here is derived from an EMBL/GenBank/DDBJ whole genome shotgun (WGS) entry which is preliminary data.</text>
</comment>
<name>A0AAD5CUW3_AMBAR</name>
<dbReference type="AlphaFoldDB" id="A0AAD5CUW3"/>
<dbReference type="Proteomes" id="UP001206925">
    <property type="component" value="Unassembled WGS sequence"/>
</dbReference>
<accession>A0AAD5CUW3</accession>
<feature type="non-terminal residue" evidence="1">
    <location>
        <position position="154"/>
    </location>
</feature>
<dbReference type="EMBL" id="JAMZMK010006472">
    <property type="protein sequence ID" value="KAI7748756.1"/>
    <property type="molecule type" value="Genomic_DNA"/>
</dbReference>
<proteinExistence type="predicted"/>
<sequence length="154" mass="17314">VVVCEWSGGLLLVLLPRLPEFESFGQFSKQFFSLLHVSYPSATNLHHIYVSHDTTVYNSARAEIFSCRRHVCRSGDVVRERRRLADYGGLSSHPVSDQTTTQARQQPRLSFASFVVMFIAVLTNAERGLEIRNGTTKWQPALPLPSCYAGKKSL</sequence>
<gene>
    <name evidence="1" type="ORF">M8C21_003135</name>
</gene>
<keyword evidence="2" id="KW-1185">Reference proteome</keyword>
<organism evidence="1 2">
    <name type="scientific">Ambrosia artemisiifolia</name>
    <name type="common">Common ragweed</name>
    <dbReference type="NCBI Taxonomy" id="4212"/>
    <lineage>
        <taxon>Eukaryota</taxon>
        <taxon>Viridiplantae</taxon>
        <taxon>Streptophyta</taxon>
        <taxon>Embryophyta</taxon>
        <taxon>Tracheophyta</taxon>
        <taxon>Spermatophyta</taxon>
        <taxon>Magnoliopsida</taxon>
        <taxon>eudicotyledons</taxon>
        <taxon>Gunneridae</taxon>
        <taxon>Pentapetalae</taxon>
        <taxon>asterids</taxon>
        <taxon>campanulids</taxon>
        <taxon>Asterales</taxon>
        <taxon>Asteraceae</taxon>
        <taxon>Asteroideae</taxon>
        <taxon>Heliantheae alliance</taxon>
        <taxon>Heliantheae</taxon>
        <taxon>Ambrosia</taxon>
    </lineage>
</organism>
<reference evidence="1" key="1">
    <citation type="submission" date="2022-06" db="EMBL/GenBank/DDBJ databases">
        <title>Uncovering the hologenomic basis of an extraordinary plant invasion.</title>
        <authorList>
            <person name="Bieker V.C."/>
            <person name="Martin M.D."/>
            <person name="Gilbert T."/>
            <person name="Hodgins K."/>
            <person name="Battlay P."/>
            <person name="Petersen B."/>
            <person name="Wilson J."/>
        </authorList>
    </citation>
    <scope>NUCLEOTIDE SEQUENCE</scope>
    <source>
        <strain evidence="1">AA19_3_7</strain>
        <tissue evidence="1">Leaf</tissue>
    </source>
</reference>